<dbReference type="RefSeq" id="WP_241998854.1">
    <property type="nucleotide sequence ID" value="NZ_SLWM01000003.1"/>
</dbReference>
<dbReference type="Gene3D" id="1.10.287.130">
    <property type="match status" value="1"/>
</dbReference>
<reference evidence="15 16" key="1">
    <citation type="journal article" date="2015" name="Stand. Genomic Sci.">
        <title>Genomic Encyclopedia of Bacterial and Archaeal Type Strains, Phase III: the genomes of soil and plant-associated and newly described type strains.</title>
        <authorList>
            <person name="Whitman W.B."/>
            <person name="Woyke T."/>
            <person name="Klenk H.P."/>
            <person name="Zhou Y."/>
            <person name="Lilburn T.G."/>
            <person name="Beck B.J."/>
            <person name="De Vos P."/>
            <person name="Vandamme P."/>
            <person name="Eisen J.A."/>
            <person name="Garrity G."/>
            <person name="Hugenholtz P."/>
            <person name="Kyrpides N.C."/>
        </authorList>
    </citation>
    <scope>NUCLEOTIDE SEQUENCE [LARGE SCALE GENOMIC DNA]</scope>
    <source>
        <strain evidence="15 16">VKM Ac-2538</strain>
    </source>
</reference>
<dbReference type="InterPro" id="IPR003661">
    <property type="entry name" value="HisK_dim/P_dom"/>
</dbReference>
<evidence type="ECO:0000259" key="13">
    <source>
        <dbReference type="PROSITE" id="PS50109"/>
    </source>
</evidence>
<dbReference type="SUPFAM" id="SSF158472">
    <property type="entry name" value="HAMP domain-like"/>
    <property type="match status" value="1"/>
</dbReference>
<feature type="transmembrane region" description="Helical" evidence="12">
    <location>
        <begin position="100"/>
        <end position="121"/>
    </location>
</feature>
<evidence type="ECO:0000256" key="9">
    <source>
        <dbReference type="ARBA" id="ARBA00023012"/>
    </source>
</evidence>
<dbReference type="SUPFAM" id="SSF55874">
    <property type="entry name" value="ATPase domain of HSP90 chaperone/DNA topoisomerase II/histidine kinase"/>
    <property type="match status" value="1"/>
</dbReference>
<evidence type="ECO:0000256" key="11">
    <source>
        <dbReference type="SAM" id="MobiDB-lite"/>
    </source>
</evidence>
<evidence type="ECO:0000313" key="15">
    <source>
        <dbReference type="EMBL" id="TCO27887.1"/>
    </source>
</evidence>
<dbReference type="Proteomes" id="UP000295818">
    <property type="component" value="Unassembled WGS sequence"/>
</dbReference>
<dbReference type="SMART" id="SM00387">
    <property type="entry name" value="HATPase_c"/>
    <property type="match status" value="1"/>
</dbReference>
<feature type="domain" description="Histidine kinase" evidence="13">
    <location>
        <begin position="346"/>
        <end position="567"/>
    </location>
</feature>
<dbReference type="InterPro" id="IPR050428">
    <property type="entry name" value="TCS_sensor_his_kinase"/>
</dbReference>
<dbReference type="CDD" id="cd00075">
    <property type="entry name" value="HATPase"/>
    <property type="match status" value="1"/>
</dbReference>
<evidence type="ECO:0000256" key="5">
    <source>
        <dbReference type="ARBA" id="ARBA00022679"/>
    </source>
</evidence>
<accession>A0ABY2BT26</accession>
<dbReference type="CDD" id="cd00082">
    <property type="entry name" value="HisKA"/>
    <property type="match status" value="1"/>
</dbReference>
<dbReference type="Gene3D" id="3.30.565.10">
    <property type="entry name" value="Histidine kinase-like ATPase, C-terminal domain"/>
    <property type="match status" value="1"/>
</dbReference>
<dbReference type="SUPFAM" id="SSF47384">
    <property type="entry name" value="Homodimeric domain of signal transducing histidine kinase"/>
    <property type="match status" value="1"/>
</dbReference>
<dbReference type="PANTHER" id="PTHR45436:SF5">
    <property type="entry name" value="SENSOR HISTIDINE KINASE TRCS"/>
    <property type="match status" value="1"/>
</dbReference>
<name>A0ABY2BT26_9ACTN</name>
<keyword evidence="4" id="KW-0597">Phosphoprotein</keyword>
<dbReference type="InterPro" id="IPR036890">
    <property type="entry name" value="HATPase_C_sf"/>
</dbReference>
<comment type="catalytic activity">
    <reaction evidence="1">
        <text>ATP + protein L-histidine = ADP + protein N-phospho-L-histidine.</text>
        <dbReference type="EC" id="2.7.13.3"/>
    </reaction>
</comment>
<dbReference type="InterPro" id="IPR005467">
    <property type="entry name" value="His_kinase_dom"/>
</dbReference>
<keyword evidence="16" id="KW-1185">Reference proteome</keyword>
<dbReference type="PRINTS" id="PR00344">
    <property type="entry name" value="BCTRLSENSOR"/>
</dbReference>
<evidence type="ECO:0000256" key="6">
    <source>
        <dbReference type="ARBA" id="ARBA00022692"/>
    </source>
</evidence>
<protein>
    <recommendedName>
        <fullName evidence="3">histidine kinase</fullName>
        <ecNumber evidence="3">2.7.13.3</ecNumber>
    </recommendedName>
</protein>
<proteinExistence type="predicted"/>
<dbReference type="Pfam" id="PF00512">
    <property type="entry name" value="HisKA"/>
    <property type="match status" value="1"/>
</dbReference>
<dbReference type="EC" id="2.7.13.3" evidence="3"/>
<keyword evidence="10 12" id="KW-0472">Membrane</keyword>
<evidence type="ECO:0000256" key="1">
    <source>
        <dbReference type="ARBA" id="ARBA00000085"/>
    </source>
</evidence>
<feature type="domain" description="HAMP" evidence="14">
    <location>
        <begin position="286"/>
        <end position="338"/>
    </location>
</feature>
<dbReference type="CDD" id="cd06225">
    <property type="entry name" value="HAMP"/>
    <property type="match status" value="1"/>
</dbReference>
<dbReference type="InterPro" id="IPR003594">
    <property type="entry name" value="HATPase_dom"/>
</dbReference>
<feature type="transmembrane region" description="Helical" evidence="12">
    <location>
        <begin position="264"/>
        <end position="285"/>
    </location>
</feature>
<evidence type="ECO:0000313" key="16">
    <source>
        <dbReference type="Proteomes" id="UP000295818"/>
    </source>
</evidence>
<feature type="compositionally biased region" description="Basic and acidic residues" evidence="11">
    <location>
        <begin position="9"/>
        <end position="19"/>
    </location>
</feature>
<evidence type="ECO:0000256" key="4">
    <source>
        <dbReference type="ARBA" id="ARBA00022553"/>
    </source>
</evidence>
<dbReference type="GO" id="GO:0016301">
    <property type="term" value="F:kinase activity"/>
    <property type="evidence" value="ECO:0007669"/>
    <property type="project" value="UniProtKB-KW"/>
</dbReference>
<comment type="subcellular location">
    <subcellularLocation>
        <location evidence="2">Cell membrane</location>
    </subcellularLocation>
</comment>
<dbReference type="InterPro" id="IPR003660">
    <property type="entry name" value="HAMP_dom"/>
</dbReference>
<evidence type="ECO:0000256" key="10">
    <source>
        <dbReference type="ARBA" id="ARBA00023136"/>
    </source>
</evidence>
<dbReference type="SMART" id="SM00304">
    <property type="entry name" value="HAMP"/>
    <property type="match status" value="1"/>
</dbReference>
<evidence type="ECO:0000256" key="12">
    <source>
        <dbReference type="SAM" id="Phobius"/>
    </source>
</evidence>
<keyword evidence="7 15" id="KW-0418">Kinase</keyword>
<dbReference type="Pfam" id="PF00672">
    <property type="entry name" value="HAMP"/>
    <property type="match status" value="1"/>
</dbReference>
<keyword evidence="6 12" id="KW-0812">Transmembrane</keyword>
<comment type="caution">
    <text evidence="15">The sequence shown here is derived from an EMBL/GenBank/DDBJ whole genome shotgun (WGS) entry which is preliminary data.</text>
</comment>
<dbReference type="PANTHER" id="PTHR45436">
    <property type="entry name" value="SENSOR HISTIDINE KINASE YKOH"/>
    <property type="match status" value="1"/>
</dbReference>
<dbReference type="PROSITE" id="PS50109">
    <property type="entry name" value="HIS_KIN"/>
    <property type="match status" value="1"/>
</dbReference>
<dbReference type="SMART" id="SM00388">
    <property type="entry name" value="HisKA"/>
    <property type="match status" value="1"/>
</dbReference>
<evidence type="ECO:0000256" key="8">
    <source>
        <dbReference type="ARBA" id="ARBA00022989"/>
    </source>
</evidence>
<evidence type="ECO:0000256" key="2">
    <source>
        <dbReference type="ARBA" id="ARBA00004236"/>
    </source>
</evidence>
<gene>
    <name evidence="15" type="ORF">EV644_103591</name>
</gene>
<keyword evidence="9" id="KW-0902">Two-component regulatory system</keyword>
<dbReference type="EMBL" id="SLWM01000003">
    <property type="protein sequence ID" value="TCO27887.1"/>
    <property type="molecule type" value="Genomic_DNA"/>
</dbReference>
<keyword evidence="8 12" id="KW-1133">Transmembrane helix</keyword>
<keyword evidence="5" id="KW-0808">Transferase</keyword>
<dbReference type="Gene3D" id="6.10.340.10">
    <property type="match status" value="1"/>
</dbReference>
<sequence>MSSQPPSDDFPRYSTKSDEETLEIGPETRNRYAGQPRPEALFPAPSSPPPEQPGGGPDSGRPEPQADENGNGTSRVAATAARTQDWWQEKLHKLSLHARVTLLAAVAVGLAVAFVSISAYVTVRQQMYRNLDASLVDRASQAASSGVLTRLSNLQEIPPEALGLSDILLGVYLANGQQIGAADSTLPPMGPTELQVARDQVDEASIRTVGVRNGPHYRVVAVPAQFCPLGQERRNCAPDELQPAALVVAQSLKPIDRTLHNLGIVLWAVGLLGVIGAALAGNAIAQNGLRPLARLTSAAERIARTEELKPIPVTGSDEISRLAVAFNAMLAALARSQDRQRRLVGDAGHELRTPLTSIRTNLDLLAQADKRGGLRPEDREQLLDDVRAQMDELTTLIGDLTELARDTPQVRNAELIELSNVVEDAVIKVRRRASGVEWDVHLTPFPVWGDERLLGRAVTNLLDNAAKYSVPDNPGLDREEGVPVGRVTVRLVDGVLTVTDSGPGISDADLPHVFERFYRSSEARSRPGSGLGLAIVKHAAEQHGGMIYARNAPTGGAQFTLWLPHAATQSR</sequence>
<feature type="region of interest" description="Disordered" evidence="11">
    <location>
        <begin position="1"/>
        <end position="81"/>
    </location>
</feature>
<evidence type="ECO:0000256" key="3">
    <source>
        <dbReference type="ARBA" id="ARBA00012438"/>
    </source>
</evidence>
<dbReference type="InterPro" id="IPR036097">
    <property type="entry name" value="HisK_dim/P_sf"/>
</dbReference>
<evidence type="ECO:0000256" key="7">
    <source>
        <dbReference type="ARBA" id="ARBA00022777"/>
    </source>
</evidence>
<feature type="compositionally biased region" description="Polar residues" evidence="11">
    <location>
        <begin position="68"/>
        <end position="81"/>
    </location>
</feature>
<evidence type="ECO:0000259" key="14">
    <source>
        <dbReference type="PROSITE" id="PS50885"/>
    </source>
</evidence>
<organism evidence="15 16">
    <name type="scientific">Kribbella orskensis</name>
    <dbReference type="NCBI Taxonomy" id="2512216"/>
    <lineage>
        <taxon>Bacteria</taxon>
        <taxon>Bacillati</taxon>
        <taxon>Actinomycetota</taxon>
        <taxon>Actinomycetes</taxon>
        <taxon>Propionibacteriales</taxon>
        <taxon>Kribbellaceae</taxon>
        <taxon>Kribbella</taxon>
    </lineage>
</organism>
<dbReference type="Pfam" id="PF02518">
    <property type="entry name" value="HATPase_c"/>
    <property type="match status" value="1"/>
</dbReference>
<dbReference type="InterPro" id="IPR004358">
    <property type="entry name" value="Sig_transdc_His_kin-like_C"/>
</dbReference>
<dbReference type="PROSITE" id="PS50885">
    <property type="entry name" value="HAMP"/>
    <property type="match status" value="1"/>
</dbReference>